<dbReference type="PANTHER" id="PTHR46333:SF2">
    <property type="entry name" value="CYTOKINESIS PROTEIN 3"/>
    <property type="match status" value="1"/>
</dbReference>
<dbReference type="AlphaFoldDB" id="A0A1I0YRD4"/>
<dbReference type="EMBL" id="FOJT01000004">
    <property type="protein sequence ID" value="SFB15761.1"/>
    <property type="molecule type" value="Genomic_DNA"/>
</dbReference>
<protein>
    <submittedName>
        <fullName evidence="2">Transglutaminase-like superfamily protein</fullName>
    </submittedName>
</protein>
<dbReference type="Gene3D" id="3.10.620.30">
    <property type="match status" value="1"/>
</dbReference>
<dbReference type="InterPro" id="IPR002931">
    <property type="entry name" value="Transglutaminase-like"/>
</dbReference>
<dbReference type="SUPFAM" id="SSF54001">
    <property type="entry name" value="Cysteine proteinases"/>
    <property type="match status" value="1"/>
</dbReference>
<sequence>MSKLITFKFSIILVLISTFSYSKDVFSSSTIEIFQEYKNSDVVDRILNPKKKSIPKKKSTISVKKTIPVVVKPDKFYILDTYARNTPKEYEKDIKTLTQYLIAPAKTDLEKTRLIFVWITKNINYDDYAYNTGKYKAYSDANILKYRKGVCDDFSSLFKSMCVEAGLEAEKVTGYAKGYGYKIGDKFKKVDHAWNAVKIEKKWKLFDVTWSEGPAITRKGKLVSVKKFDSYWFDVNPKEFIFSHFPEEEKWQKTGKLITLEKYETMPWLMSDFFKIGYDSNKIFEEAIDNNFTKFVPTYSTSDPSLKFINLPYTKNLIKTDTLNFQIKSLYAHEIVLIDNNKWLKFTKKDSVYSIKHKPKGKKIQICVKRYRKGGYETVAVYSMVSRI</sequence>
<feature type="domain" description="Transglutaminase-like" evidence="1">
    <location>
        <begin position="143"/>
        <end position="210"/>
    </location>
</feature>
<organism evidence="2 3">
    <name type="scientific">Flavobacterium swingsii</name>
    <dbReference type="NCBI Taxonomy" id="498292"/>
    <lineage>
        <taxon>Bacteria</taxon>
        <taxon>Pseudomonadati</taxon>
        <taxon>Bacteroidota</taxon>
        <taxon>Flavobacteriia</taxon>
        <taxon>Flavobacteriales</taxon>
        <taxon>Flavobacteriaceae</taxon>
        <taxon>Flavobacterium</taxon>
    </lineage>
</organism>
<dbReference type="Pfam" id="PF01841">
    <property type="entry name" value="Transglut_core"/>
    <property type="match status" value="1"/>
</dbReference>
<dbReference type="Proteomes" id="UP000199604">
    <property type="component" value="Unassembled WGS sequence"/>
</dbReference>
<accession>A0A1I0YRD4</accession>
<dbReference type="RefSeq" id="WP_091476601.1">
    <property type="nucleotide sequence ID" value="NZ_FOJT01000004.1"/>
</dbReference>
<reference evidence="3" key="1">
    <citation type="submission" date="2016-10" db="EMBL/GenBank/DDBJ databases">
        <authorList>
            <person name="Varghese N."/>
            <person name="Submissions S."/>
        </authorList>
    </citation>
    <scope>NUCLEOTIDE SEQUENCE [LARGE SCALE GENOMIC DNA]</scope>
    <source>
        <strain evidence="3">DSM 21789</strain>
    </source>
</reference>
<evidence type="ECO:0000259" key="1">
    <source>
        <dbReference type="SMART" id="SM00460"/>
    </source>
</evidence>
<dbReference type="InterPro" id="IPR038765">
    <property type="entry name" value="Papain-like_cys_pep_sf"/>
</dbReference>
<dbReference type="GO" id="GO:0005737">
    <property type="term" value="C:cytoplasm"/>
    <property type="evidence" value="ECO:0007669"/>
    <property type="project" value="TreeGrafter"/>
</dbReference>
<evidence type="ECO:0000313" key="2">
    <source>
        <dbReference type="EMBL" id="SFB15761.1"/>
    </source>
</evidence>
<gene>
    <name evidence="2" type="ORF">SAMN05660845_1905</name>
</gene>
<dbReference type="InterPro" id="IPR052557">
    <property type="entry name" value="CAP/Cytokinesis_protein"/>
</dbReference>
<dbReference type="PANTHER" id="PTHR46333">
    <property type="entry name" value="CYTOKINESIS PROTEIN 3"/>
    <property type="match status" value="1"/>
</dbReference>
<dbReference type="SMART" id="SM00460">
    <property type="entry name" value="TGc"/>
    <property type="match status" value="1"/>
</dbReference>
<keyword evidence="3" id="KW-1185">Reference proteome</keyword>
<proteinExistence type="predicted"/>
<evidence type="ECO:0000313" key="3">
    <source>
        <dbReference type="Proteomes" id="UP000199604"/>
    </source>
</evidence>
<dbReference type="STRING" id="498292.SAMN05660845_1905"/>
<name>A0A1I0YRD4_9FLAO</name>
<dbReference type="OrthoDB" id="9788327at2"/>